<keyword evidence="2" id="KW-0813">Transport</keyword>
<proteinExistence type="predicted"/>
<evidence type="ECO:0000256" key="6">
    <source>
        <dbReference type="ARBA" id="ARBA00023251"/>
    </source>
</evidence>
<accession>A0A7U3UPA1</accession>
<dbReference type="PANTHER" id="PTHR42718">
    <property type="entry name" value="MAJOR FACILITATOR SUPERFAMILY MULTIDRUG TRANSPORTER MFSC"/>
    <property type="match status" value="1"/>
</dbReference>
<name>A0A7U3UPA1_9ACTN</name>
<keyword evidence="3 8" id="KW-0812">Transmembrane</keyword>
<evidence type="ECO:0000256" key="1">
    <source>
        <dbReference type="ARBA" id="ARBA00004651"/>
    </source>
</evidence>
<feature type="transmembrane region" description="Helical" evidence="8">
    <location>
        <begin position="75"/>
        <end position="95"/>
    </location>
</feature>
<dbReference type="PROSITE" id="PS50850">
    <property type="entry name" value="MFS"/>
    <property type="match status" value="1"/>
</dbReference>
<dbReference type="GO" id="GO:0022857">
    <property type="term" value="F:transmembrane transporter activity"/>
    <property type="evidence" value="ECO:0007669"/>
    <property type="project" value="InterPro"/>
</dbReference>
<evidence type="ECO:0000313" key="10">
    <source>
        <dbReference type="EMBL" id="BBA96216.1"/>
    </source>
</evidence>
<keyword evidence="5 8" id="KW-0472">Membrane</keyword>
<feature type="transmembrane region" description="Helical" evidence="8">
    <location>
        <begin position="221"/>
        <end position="240"/>
    </location>
</feature>
<dbReference type="InterPro" id="IPR020846">
    <property type="entry name" value="MFS_dom"/>
</dbReference>
<dbReference type="Proteomes" id="UP000595703">
    <property type="component" value="Chromosome"/>
</dbReference>
<reference evidence="10 11" key="4">
    <citation type="journal article" date="2020" name="Sci. Rep.">
        <title>beta-carboline chemical signals induce reveromycin production through a LuxR family regulator in Streptomyces sp. SN-593.</title>
        <authorList>
            <person name="Panthee S."/>
            <person name="Kito N."/>
            <person name="Hayashi T."/>
            <person name="Shimizu T."/>
            <person name="Ishikawa J."/>
            <person name="Hamamoto H."/>
            <person name="Osada H."/>
            <person name="Takahashi S."/>
        </authorList>
    </citation>
    <scope>NUCLEOTIDE SEQUENCE [LARGE SCALE GENOMIC DNA]</scope>
    <source>
        <strain evidence="10 11">SN-593</strain>
    </source>
</reference>
<evidence type="ECO:0000256" key="2">
    <source>
        <dbReference type="ARBA" id="ARBA00022448"/>
    </source>
</evidence>
<organism evidence="10 11">
    <name type="scientific">Actinacidiphila reveromycinica</name>
    <dbReference type="NCBI Taxonomy" id="659352"/>
    <lineage>
        <taxon>Bacteria</taxon>
        <taxon>Bacillati</taxon>
        <taxon>Actinomycetota</taxon>
        <taxon>Actinomycetes</taxon>
        <taxon>Kitasatosporales</taxon>
        <taxon>Streptomycetaceae</taxon>
        <taxon>Actinacidiphila</taxon>
    </lineage>
</organism>
<feature type="transmembrane region" description="Helical" evidence="8">
    <location>
        <begin position="463"/>
        <end position="485"/>
    </location>
</feature>
<evidence type="ECO:0000256" key="3">
    <source>
        <dbReference type="ARBA" id="ARBA00022692"/>
    </source>
</evidence>
<feature type="transmembrane region" description="Helical" evidence="8">
    <location>
        <begin position="391"/>
        <end position="412"/>
    </location>
</feature>
<keyword evidence="4 8" id="KW-1133">Transmembrane helix</keyword>
<dbReference type="GO" id="GO:0005886">
    <property type="term" value="C:plasma membrane"/>
    <property type="evidence" value="ECO:0007669"/>
    <property type="project" value="UniProtKB-SubCell"/>
</dbReference>
<reference evidence="10 11" key="2">
    <citation type="journal article" date="2011" name="J. Antibiot.">
        <title>Furaquinocins I and J: novel polyketide isoprenoid hybrid compounds from Streptomyces reveromyceticus SN-593.</title>
        <authorList>
            <person name="Panthee S."/>
            <person name="Takahashi S."/>
            <person name="Takagi H."/>
            <person name="Nogawa T."/>
            <person name="Oowada E."/>
            <person name="Uramoto M."/>
            <person name="Osada H."/>
        </authorList>
    </citation>
    <scope>NUCLEOTIDE SEQUENCE [LARGE SCALE GENOMIC DNA]</scope>
    <source>
        <strain evidence="10 11">SN-593</strain>
    </source>
</reference>
<reference evidence="10 11" key="1">
    <citation type="journal article" date="2010" name="J. Bacteriol.">
        <title>Biochemical characterization of a novel indole prenyltransferase from Streptomyces sp. SN-593.</title>
        <authorList>
            <person name="Takahashi S."/>
            <person name="Takagi H."/>
            <person name="Toyoda A."/>
            <person name="Uramoto M."/>
            <person name="Nogawa T."/>
            <person name="Ueki M."/>
            <person name="Sakaki Y."/>
            <person name="Osada H."/>
        </authorList>
    </citation>
    <scope>NUCLEOTIDE SEQUENCE [LARGE SCALE GENOMIC DNA]</scope>
    <source>
        <strain evidence="10 11">SN-593</strain>
    </source>
</reference>
<reference evidence="10 11" key="3">
    <citation type="journal article" date="2011" name="Nat. Chem. Biol.">
        <title>Reveromycin A biosynthesis uses RevG and RevJ for stereospecific spiroacetal formation.</title>
        <authorList>
            <person name="Takahashi S."/>
            <person name="Toyoda A."/>
            <person name="Sekiyama Y."/>
            <person name="Takagi H."/>
            <person name="Nogawa T."/>
            <person name="Uramoto M."/>
            <person name="Suzuki R."/>
            <person name="Koshino H."/>
            <person name="Kumano T."/>
            <person name="Panthee S."/>
            <person name="Dairi T."/>
            <person name="Ishikawa J."/>
            <person name="Ikeda H."/>
            <person name="Sakaki Y."/>
            <person name="Osada H."/>
        </authorList>
    </citation>
    <scope>NUCLEOTIDE SEQUENCE [LARGE SCALE GENOMIC DNA]</scope>
    <source>
        <strain evidence="10 11">SN-593</strain>
    </source>
</reference>
<evidence type="ECO:0000256" key="5">
    <source>
        <dbReference type="ARBA" id="ARBA00023136"/>
    </source>
</evidence>
<evidence type="ECO:0000256" key="7">
    <source>
        <dbReference type="SAM" id="MobiDB-lite"/>
    </source>
</evidence>
<feature type="domain" description="Major facilitator superfamily (MFS) profile" evidence="9">
    <location>
        <begin position="37"/>
        <end position="487"/>
    </location>
</feature>
<feature type="transmembrane region" description="Helical" evidence="8">
    <location>
        <begin position="360"/>
        <end position="379"/>
    </location>
</feature>
<dbReference type="AlphaFoldDB" id="A0A7U3UPA1"/>
<feature type="transmembrane region" description="Helical" evidence="8">
    <location>
        <begin position="290"/>
        <end position="314"/>
    </location>
</feature>
<dbReference type="KEGG" id="arev:RVR_1413"/>
<feature type="transmembrane region" description="Helical" evidence="8">
    <location>
        <begin position="102"/>
        <end position="121"/>
    </location>
</feature>
<feature type="transmembrane region" description="Helical" evidence="8">
    <location>
        <begin position="127"/>
        <end position="148"/>
    </location>
</feature>
<feature type="transmembrane region" description="Helical" evidence="8">
    <location>
        <begin position="160"/>
        <end position="182"/>
    </location>
</feature>
<evidence type="ECO:0000256" key="8">
    <source>
        <dbReference type="SAM" id="Phobius"/>
    </source>
</evidence>
<dbReference type="GO" id="GO:0046677">
    <property type="term" value="P:response to antibiotic"/>
    <property type="evidence" value="ECO:0007669"/>
    <property type="project" value="UniProtKB-KW"/>
</dbReference>
<feature type="transmembrane region" description="Helical" evidence="8">
    <location>
        <begin position="326"/>
        <end position="348"/>
    </location>
</feature>
<dbReference type="Pfam" id="PF07690">
    <property type="entry name" value="MFS_1"/>
    <property type="match status" value="1"/>
</dbReference>
<feature type="compositionally biased region" description="Basic and acidic residues" evidence="7">
    <location>
        <begin position="1"/>
        <end position="22"/>
    </location>
</feature>
<gene>
    <name evidence="10" type="ORF">RVR_1413</name>
</gene>
<protein>
    <submittedName>
        <fullName evidence="10">Putative MFS transporter</fullName>
    </submittedName>
</protein>
<evidence type="ECO:0000313" key="11">
    <source>
        <dbReference type="Proteomes" id="UP000595703"/>
    </source>
</evidence>
<dbReference type="SUPFAM" id="SSF103473">
    <property type="entry name" value="MFS general substrate transporter"/>
    <property type="match status" value="2"/>
</dbReference>
<keyword evidence="11" id="KW-1185">Reference proteome</keyword>
<dbReference type="InterPro" id="IPR036259">
    <property type="entry name" value="MFS_trans_sf"/>
</dbReference>
<feature type="transmembrane region" description="Helical" evidence="8">
    <location>
        <begin position="188"/>
        <end position="209"/>
    </location>
</feature>
<feature type="transmembrane region" description="Helical" evidence="8">
    <location>
        <begin position="433"/>
        <end position="451"/>
    </location>
</feature>
<keyword evidence="6" id="KW-0046">Antibiotic resistance</keyword>
<dbReference type="EMBL" id="AP018365">
    <property type="protein sequence ID" value="BBA96216.1"/>
    <property type="molecule type" value="Genomic_DNA"/>
</dbReference>
<dbReference type="InterPro" id="IPR011701">
    <property type="entry name" value="MFS"/>
</dbReference>
<comment type="subcellular location">
    <subcellularLocation>
        <location evidence="1">Cell membrane</location>
        <topology evidence="1">Multi-pass membrane protein</topology>
    </subcellularLocation>
</comment>
<sequence length="499" mass="49662">MTVVNHSEDAPEESRTAADGDGRAGPGGGWQPAEIAALAVVALAGLLASLTQSLLIPVLPKITTDLGSSTGDVQWLLTSTLLVASVAVPVAGRLGDLYGKKAALIGSAAALCVGSLVSALSDSLVPMIVGRAIVGVSMAVIPLGISLLSTMLPRARASAGIALVSAMLGIGGALGVPLAAWIGEHTDYHLLFWICAAGGALSVAGTWLLLTEPAGRSVGRLDVPGTVVLAGALVCLLLPLSQAAGWGWSSPTTIGLLVAAVVLLVAFVLWERRASSPLVDVVVNSAPSLLLTNIASTCVGFALFATLIGTASYVEAPRATGYGFGSSVVVGGLCLLPSGLAMLVLSPASAAITNRVGPKITLAIGATIVAAGFVVRIVLTGHLWEVILGTSIAGAGTGIAYAAMPALVNLAAPRSSLAAANGLNTLFRSVGSSLASAVGGTLFASQVVVLAGQAMPSLHAYRVLFGICAGAALLGALIALTVPAAQEREEAPRAEPALA</sequence>
<evidence type="ECO:0000256" key="4">
    <source>
        <dbReference type="ARBA" id="ARBA00022989"/>
    </source>
</evidence>
<dbReference type="PANTHER" id="PTHR42718:SF9">
    <property type="entry name" value="MAJOR FACILITATOR SUPERFAMILY MULTIDRUG TRANSPORTER MFSC"/>
    <property type="match status" value="1"/>
</dbReference>
<feature type="transmembrane region" description="Helical" evidence="8">
    <location>
        <begin position="252"/>
        <end position="270"/>
    </location>
</feature>
<evidence type="ECO:0000259" key="9">
    <source>
        <dbReference type="PROSITE" id="PS50850"/>
    </source>
</evidence>
<dbReference type="Gene3D" id="1.20.1250.20">
    <property type="entry name" value="MFS general substrate transporter like domains"/>
    <property type="match status" value="1"/>
</dbReference>
<feature type="region of interest" description="Disordered" evidence="7">
    <location>
        <begin position="1"/>
        <end position="28"/>
    </location>
</feature>
<feature type="transmembrane region" description="Helical" evidence="8">
    <location>
        <begin position="35"/>
        <end position="55"/>
    </location>
</feature>